<protein>
    <submittedName>
        <fullName evidence="1">Uncharacterized protein</fullName>
    </submittedName>
</protein>
<keyword evidence="2" id="KW-1185">Reference proteome</keyword>
<dbReference type="EMBL" id="JADZLT010000052">
    <property type="protein sequence ID" value="MBH0239051.1"/>
    <property type="molecule type" value="Genomic_DNA"/>
</dbReference>
<name>A0A931N0R7_9HYPH</name>
<sequence>MTDTENSLFALFLLAKSKAPSYFELLSAKNEIEFDKAFDAILEDAVIKIEQNGKNYANLNENGLTGVLAAALSIPGLTVTQETNSNGHVDLVIEADHCSPKRRKLGEAKIYNGPAYHVSGLDQLLNRYTTGREGRGLVITYVKKKNISVLMDEIRNYMDTNLPCNQKGASTNHTLKWSFLSIHTHSCGEDLQISHIGCNLFFGQDLSSRDGEQ</sequence>
<evidence type="ECO:0000313" key="2">
    <source>
        <dbReference type="Proteomes" id="UP000631694"/>
    </source>
</evidence>
<organism evidence="1 2">
    <name type="scientific">Methylobrevis albus</name>
    <dbReference type="NCBI Taxonomy" id="2793297"/>
    <lineage>
        <taxon>Bacteria</taxon>
        <taxon>Pseudomonadati</taxon>
        <taxon>Pseudomonadota</taxon>
        <taxon>Alphaproteobacteria</taxon>
        <taxon>Hyphomicrobiales</taxon>
        <taxon>Pleomorphomonadaceae</taxon>
        <taxon>Methylobrevis</taxon>
    </lineage>
</organism>
<accession>A0A931N0R7</accession>
<comment type="caution">
    <text evidence="1">The sequence shown here is derived from an EMBL/GenBank/DDBJ whole genome shotgun (WGS) entry which is preliminary data.</text>
</comment>
<proteinExistence type="predicted"/>
<reference evidence="1" key="1">
    <citation type="submission" date="2020-12" db="EMBL/GenBank/DDBJ databases">
        <title>Methylobrevis albus sp. nov., isolated from fresh water lack sediment.</title>
        <authorList>
            <person name="Zou Q."/>
        </authorList>
    </citation>
    <scope>NUCLEOTIDE SEQUENCE</scope>
    <source>
        <strain evidence="1">L22</strain>
    </source>
</reference>
<dbReference type="Proteomes" id="UP000631694">
    <property type="component" value="Unassembled WGS sequence"/>
</dbReference>
<dbReference type="RefSeq" id="WP_197312125.1">
    <property type="nucleotide sequence ID" value="NZ_JADZLT010000052.1"/>
</dbReference>
<dbReference type="AlphaFoldDB" id="A0A931N0R7"/>
<evidence type="ECO:0000313" key="1">
    <source>
        <dbReference type="EMBL" id="MBH0239051.1"/>
    </source>
</evidence>
<gene>
    <name evidence="1" type="ORF">I5731_14580</name>
</gene>